<dbReference type="InParanoid" id="A0A1X7VIL2"/>
<reference evidence="10" key="1">
    <citation type="journal article" date="2010" name="Nature">
        <title>The Amphimedon queenslandica genome and the evolution of animal complexity.</title>
        <authorList>
            <person name="Srivastava M."/>
            <person name="Simakov O."/>
            <person name="Chapman J."/>
            <person name="Fahey B."/>
            <person name="Gauthier M.E."/>
            <person name="Mitros T."/>
            <person name="Richards G.S."/>
            <person name="Conaco C."/>
            <person name="Dacre M."/>
            <person name="Hellsten U."/>
            <person name="Larroux C."/>
            <person name="Putnam N.H."/>
            <person name="Stanke M."/>
            <person name="Adamska M."/>
            <person name="Darling A."/>
            <person name="Degnan S.M."/>
            <person name="Oakley T.H."/>
            <person name="Plachetzki D.C."/>
            <person name="Zhai Y."/>
            <person name="Adamski M."/>
            <person name="Calcino A."/>
            <person name="Cummins S.F."/>
            <person name="Goodstein D.M."/>
            <person name="Harris C."/>
            <person name="Jackson D.J."/>
            <person name="Leys S.P."/>
            <person name="Shu S."/>
            <person name="Woodcroft B.J."/>
            <person name="Vervoort M."/>
            <person name="Kosik K.S."/>
            <person name="Manning G."/>
            <person name="Degnan B.M."/>
            <person name="Rokhsar D.S."/>
        </authorList>
    </citation>
    <scope>NUCLEOTIDE SEQUENCE [LARGE SCALE GENOMIC DNA]</scope>
</reference>
<dbReference type="SUPFAM" id="SSF103473">
    <property type="entry name" value="MFS general substrate transporter"/>
    <property type="match status" value="1"/>
</dbReference>
<evidence type="ECO:0000256" key="3">
    <source>
        <dbReference type="ARBA" id="ARBA00022692"/>
    </source>
</evidence>
<dbReference type="PROSITE" id="PS50850">
    <property type="entry name" value="MFS"/>
    <property type="match status" value="1"/>
</dbReference>
<feature type="transmembrane region" description="Helical" evidence="7">
    <location>
        <begin position="392"/>
        <end position="412"/>
    </location>
</feature>
<evidence type="ECO:0000256" key="7">
    <source>
        <dbReference type="SAM" id="Phobius"/>
    </source>
</evidence>
<proteinExistence type="predicted"/>
<comment type="subcellular location">
    <subcellularLocation>
        <location evidence="1">Membrane</location>
        <topology evidence="1">Multi-pass membrane protein</topology>
    </subcellularLocation>
</comment>
<evidence type="ECO:0000256" key="5">
    <source>
        <dbReference type="ARBA" id="ARBA00023136"/>
    </source>
</evidence>
<dbReference type="PANTHER" id="PTHR43385">
    <property type="entry name" value="RIBOFLAVIN TRANSPORTER RIBJ"/>
    <property type="match status" value="1"/>
</dbReference>
<dbReference type="OMA" id="HQLWLMW"/>
<organism evidence="9">
    <name type="scientific">Amphimedon queenslandica</name>
    <name type="common">Sponge</name>
    <dbReference type="NCBI Taxonomy" id="400682"/>
    <lineage>
        <taxon>Eukaryota</taxon>
        <taxon>Metazoa</taxon>
        <taxon>Porifera</taxon>
        <taxon>Demospongiae</taxon>
        <taxon>Heteroscleromorpha</taxon>
        <taxon>Haplosclerida</taxon>
        <taxon>Niphatidae</taxon>
        <taxon>Amphimedon</taxon>
    </lineage>
</organism>
<feature type="region of interest" description="Disordered" evidence="6">
    <location>
        <begin position="280"/>
        <end position="309"/>
    </location>
</feature>
<dbReference type="CDD" id="cd17353">
    <property type="entry name" value="MFS_OFA_like"/>
    <property type="match status" value="1"/>
</dbReference>
<keyword evidence="2" id="KW-0813">Transport</keyword>
<gene>
    <name evidence="9" type="primary">100635600</name>
</gene>
<dbReference type="InterPro" id="IPR011701">
    <property type="entry name" value="MFS"/>
</dbReference>
<keyword evidence="5 7" id="KW-0472">Membrane</keyword>
<evidence type="ECO:0000313" key="10">
    <source>
        <dbReference type="Proteomes" id="UP000007879"/>
    </source>
</evidence>
<protein>
    <recommendedName>
        <fullName evidence="8">Major facilitator superfamily (MFS) profile domain-containing protein</fullName>
    </recommendedName>
</protein>
<dbReference type="OrthoDB" id="410267at2759"/>
<dbReference type="InterPro" id="IPR052983">
    <property type="entry name" value="MFS_Riboflavin_Transporter"/>
</dbReference>
<keyword evidence="10" id="KW-1185">Reference proteome</keyword>
<dbReference type="GO" id="GO:0022857">
    <property type="term" value="F:transmembrane transporter activity"/>
    <property type="evidence" value="ECO:0007669"/>
    <property type="project" value="InterPro"/>
</dbReference>
<accession>A0A1X7VIL2</accession>
<evidence type="ECO:0000256" key="4">
    <source>
        <dbReference type="ARBA" id="ARBA00022989"/>
    </source>
</evidence>
<evidence type="ECO:0000259" key="8">
    <source>
        <dbReference type="PROSITE" id="PS50850"/>
    </source>
</evidence>
<keyword evidence="4 7" id="KW-1133">Transmembrane helix</keyword>
<name>A0A1X7VIL2_AMPQE</name>
<feature type="compositionally biased region" description="Basic and acidic residues" evidence="6">
    <location>
        <begin position="280"/>
        <end position="306"/>
    </location>
</feature>
<dbReference type="EnsemblMetazoa" id="Aqu2.1.39887_001">
    <property type="protein sequence ID" value="Aqu2.1.39887_001"/>
    <property type="gene ID" value="Aqu2.1.39887"/>
</dbReference>
<dbReference type="Proteomes" id="UP000007879">
    <property type="component" value="Unassembled WGS sequence"/>
</dbReference>
<keyword evidence="3 7" id="KW-0812">Transmembrane</keyword>
<dbReference type="InterPro" id="IPR036259">
    <property type="entry name" value="MFS_trans_sf"/>
</dbReference>
<feature type="transmembrane region" description="Helical" evidence="7">
    <location>
        <begin position="20"/>
        <end position="42"/>
    </location>
</feature>
<dbReference type="KEGG" id="aqu:100635600"/>
<feature type="transmembrane region" description="Helical" evidence="7">
    <location>
        <begin position="418"/>
        <end position="439"/>
    </location>
</feature>
<evidence type="ECO:0000256" key="6">
    <source>
        <dbReference type="SAM" id="MobiDB-lite"/>
    </source>
</evidence>
<dbReference type="GO" id="GO:0016020">
    <property type="term" value="C:membrane"/>
    <property type="evidence" value="ECO:0007669"/>
    <property type="project" value="UniProtKB-SubCell"/>
</dbReference>
<feature type="transmembrane region" description="Helical" evidence="7">
    <location>
        <begin position="480"/>
        <end position="505"/>
    </location>
</feature>
<dbReference type="EnsemblMetazoa" id="XM_003384162.2">
    <property type="protein sequence ID" value="XP_003384210.1"/>
    <property type="gene ID" value="LOC100635600"/>
</dbReference>
<feature type="transmembrane region" description="Helical" evidence="7">
    <location>
        <begin position="326"/>
        <end position="348"/>
    </location>
</feature>
<reference evidence="9" key="2">
    <citation type="submission" date="2017-05" db="UniProtKB">
        <authorList>
            <consortium name="EnsemblMetazoa"/>
        </authorList>
    </citation>
    <scope>IDENTIFICATION</scope>
</reference>
<feature type="transmembrane region" description="Helical" evidence="7">
    <location>
        <begin position="96"/>
        <end position="114"/>
    </location>
</feature>
<dbReference type="Gene3D" id="1.20.1250.20">
    <property type="entry name" value="MFS general substrate transporter like domains"/>
    <property type="match status" value="2"/>
</dbReference>
<feature type="transmembrane region" description="Helical" evidence="7">
    <location>
        <begin position="62"/>
        <end position="84"/>
    </location>
</feature>
<dbReference type="Pfam" id="PF07690">
    <property type="entry name" value="MFS_1"/>
    <property type="match status" value="1"/>
</dbReference>
<feature type="domain" description="Major facilitator superfamily (MFS) profile" evidence="8">
    <location>
        <begin position="321"/>
        <end position="511"/>
    </location>
</feature>
<dbReference type="InterPro" id="IPR020846">
    <property type="entry name" value="MFS_dom"/>
</dbReference>
<feature type="transmembrane region" description="Helical" evidence="7">
    <location>
        <begin position="120"/>
        <end position="141"/>
    </location>
</feature>
<evidence type="ECO:0000313" key="9">
    <source>
        <dbReference type="EnsemblMetazoa" id="Aqu2.1.39887_001"/>
    </source>
</evidence>
<dbReference type="PANTHER" id="PTHR43385:SF1">
    <property type="entry name" value="RIBOFLAVIN TRANSPORTER RIBJ"/>
    <property type="match status" value="1"/>
</dbReference>
<feature type="transmembrane region" description="Helical" evidence="7">
    <location>
        <begin position="451"/>
        <end position="474"/>
    </location>
</feature>
<dbReference type="FunCoup" id="A0A1X7VIL2">
    <property type="interactions" value="60"/>
</dbReference>
<feature type="transmembrane region" description="Helical" evidence="7">
    <location>
        <begin position="213"/>
        <end position="233"/>
    </location>
</feature>
<dbReference type="AlphaFoldDB" id="A0A1X7VIL2"/>
<evidence type="ECO:0000256" key="2">
    <source>
        <dbReference type="ARBA" id="ARBA00022448"/>
    </source>
</evidence>
<sequence length="511" mass="57080">MVSYSSLCIYWRWPKGLRKAQLVSVLCAGFLIQLSLGSLYTYGNLAPYIVSYVRERSHPTSLRYTDATFVFASQIAGQGLSMAFGGFLEKRFGPRLVSLFGGWFMSLGVLLTYFSIQKSFWLLLLTYGFMFGLGIGIAYIGPISCAMRWLPKWKGIATGIVVSGFGLSALFFDTIESEYINPHNKNPDVAPFKDYPKEKYFSQPDVIDRVPSVFLVLGSLFAFIQILGAIFLVNPAPSDDIVVEYHQSANCEEKSSFVKDNSKEQKESKEILASPIEDSAPKTADKYSNKMTKTDDTCEKNNDKGADSSPDSFKANVISLFKRPEFYVLWLMFFCIGIICTFTASLYKSFGFEIVTSDDTLLSLMGAIAAIFNCLGRIIWGLTADLTDYNFAFVLQGSLMIFLISNLFSAGFAGKGMFFVWVCAIFFCIGGYFSLFPSISTSLFGSKYSSMNYGFLFTANAVGSLTGAFISQWLVRLLEWYGVFFLLSGIHGTQLALSFFLCYIMQQRKKK</sequence>
<dbReference type="eggNOG" id="KOG2504">
    <property type="taxonomic scope" value="Eukaryota"/>
</dbReference>
<feature type="transmembrane region" description="Helical" evidence="7">
    <location>
        <begin position="153"/>
        <end position="172"/>
    </location>
</feature>
<feature type="transmembrane region" description="Helical" evidence="7">
    <location>
        <begin position="360"/>
        <end position="380"/>
    </location>
</feature>
<evidence type="ECO:0000256" key="1">
    <source>
        <dbReference type="ARBA" id="ARBA00004141"/>
    </source>
</evidence>